<dbReference type="InterPro" id="IPR000182">
    <property type="entry name" value="GNAT_dom"/>
</dbReference>
<accession>A0A166F9R0</accession>
<dbReference type="OrthoDB" id="2896281at2759"/>
<dbReference type="InterPro" id="IPR016181">
    <property type="entry name" value="Acyl_CoA_acyltransferase"/>
</dbReference>
<evidence type="ECO:0000313" key="2">
    <source>
        <dbReference type="EMBL" id="KZP16580.1"/>
    </source>
</evidence>
<dbReference type="GO" id="GO:0016747">
    <property type="term" value="F:acyltransferase activity, transferring groups other than amino-acyl groups"/>
    <property type="evidence" value="ECO:0007669"/>
    <property type="project" value="InterPro"/>
</dbReference>
<evidence type="ECO:0000313" key="3">
    <source>
        <dbReference type="Proteomes" id="UP000076532"/>
    </source>
</evidence>
<dbReference type="PANTHER" id="PTHR42791:SF2">
    <property type="entry name" value="N-ACETYLTRANSFERASE DOMAIN-CONTAINING PROTEIN"/>
    <property type="match status" value="1"/>
</dbReference>
<organism evidence="2 3">
    <name type="scientific">Athelia psychrophila</name>
    <dbReference type="NCBI Taxonomy" id="1759441"/>
    <lineage>
        <taxon>Eukaryota</taxon>
        <taxon>Fungi</taxon>
        <taxon>Dikarya</taxon>
        <taxon>Basidiomycota</taxon>
        <taxon>Agaricomycotina</taxon>
        <taxon>Agaricomycetes</taxon>
        <taxon>Agaricomycetidae</taxon>
        <taxon>Atheliales</taxon>
        <taxon>Atheliaceae</taxon>
        <taxon>Athelia</taxon>
    </lineage>
</organism>
<proteinExistence type="predicted"/>
<dbReference type="PROSITE" id="PS51186">
    <property type="entry name" value="GNAT"/>
    <property type="match status" value="1"/>
</dbReference>
<dbReference type="InterPro" id="IPR052523">
    <property type="entry name" value="Trichothecene_AcTrans"/>
</dbReference>
<dbReference type="EMBL" id="KV417591">
    <property type="protein sequence ID" value="KZP16580.1"/>
    <property type="molecule type" value="Genomic_DNA"/>
</dbReference>
<reference evidence="2 3" key="1">
    <citation type="journal article" date="2016" name="Mol. Biol. Evol.">
        <title>Comparative Genomics of Early-Diverging Mushroom-Forming Fungi Provides Insights into the Origins of Lignocellulose Decay Capabilities.</title>
        <authorList>
            <person name="Nagy L.G."/>
            <person name="Riley R."/>
            <person name="Tritt A."/>
            <person name="Adam C."/>
            <person name="Daum C."/>
            <person name="Floudas D."/>
            <person name="Sun H."/>
            <person name="Yadav J.S."/>
            <person name="Pangilinan J."/>
            <person name="Larsson K.H."/>
            <person name="Matsuura K."/>
            <person name="Barry K."/>
            <person name="Labutti K."/>
            <person name="Kuo R."/>
            <person name="Ohm R.A."/>
            <person name="Bhattacharya S.S."/>
            <person name="Shirouzu T."/>
            <person name="Yoshinaga Y."/>
            <person name="Martin F.M."/>
            <person name="Grigoriev I.V."/>
            <person name="Hibbett D.S."/>
        </authorList>
    </citation>
    <scope>NUCLEOTIDE SEQUENCE [LARGE SCALE GENOMIC DNA]</scope>
    <source>
        <strain evidence="2 3">CBS 109695</strain>
    </source>
</reference>
<dbReference type="AlphaFoldDB" id="A0A166F9R0"/>
<dbReference type="CDD" id="cd04301">
    <property type="entry name" value="NAT_SF"/>
    <property type="match status" value="1"/>
</dbReference>
<name>A0A166F9R0_9AGAM</name>
<keyword evidence="3" id="KW-1185">Reference proteome</keyword>
<dbReference type="SUPFAM" id="SSF55729">
    <property type="entry name" value="Acyl-CoA N-acyltransferases (Nat)"/>
    <property type="match status" value="1"/>
</dbReference>
<dbReference type="Pfam" id="PF13673">
    <property type="entry name" value="Acetyltransf_10"/>
    <property type="match status" value="1"/>
</dbReference>
<gene>
    <name evidence="2" type="ORF">FIBSPDRAFT_831575</name>
</gene>
<protein>
    <submittedName>
        <fullName evidence="2">Acyl-CoA N-acyltransferase</fullName>
    </submittedName>
</protein>
<dbReference type="Gene3D" id="3.40.630.30">
    <property type="match status" value="1"/>
</dbReference>
<dbReference type="PANTHER" id="PTHR42791">
    <property type="entry name" value="GNAT FAMILY ACETYLTRANSFERASE"/>
    <property type="match status" value="1"/>
</dbReference>
<sequence>MSTPNADDFVFTFPAPRARDPTPRFDVKPSITISSATEQDLPAIAEGQWAAFGEGVFTVIEPPHIRAPHPERVSRTVHRLRAVLNSPHTKLDKACLPDGTLVGVAMWHVPGAPIRHVGQRDASNEHTEQDRDAWEGVDLRAWKAWHGGESETRKRVMGSQTHWYLAPLWVLPEYQGLGIGTKLIKHVIGIADVSTPPMPMYLEAAPNARPIYESLGFEWVEGIVLVRNAPSKSVSA</sequence>
<dbReference type="Proteomes" id="UP000076532">
    <property type="component" value="Unassembled WGS sequence"/>
</dbReference>
<evidence type="ECO:0000259" key="1">
    <source>
        <dbReference type="PROSITE" id="PS51186"/>
    </source>
</evidence>
<feature type="domain" description="N-acetyltransferase" evidence="1">
    <location>
        <begin position="31"/>
        <end position="236"/>
    </location>
</feature>